<organism evidence="1 2">
    <name type="scientific">Erythrobacter crassostreae</name>
    <dbReference type="NCBI Taxonomy" id="2828328"/>
    <lineage>
        <taxon>Bacteria</taxon>
        <taxon>Pseudomonadati</taxon>
        <taxon>Pseudomonadota</taxon>
        <taxon>Alphaproteobacteria</taxon>
        <taxon>Sphingomonadales</taxon>
        <taxon>Erythrobacteraceae</taxon>
        <taxon>Erythrobacter/Porphyrobacter group</taxon>
        <taxon>Erythrobacter</taxon>
    </lineage>
</organism>
<protein>
    <submittedName>
        <fullName evidence="1">Uncharacterized protein</fullName>
    </submittedName>
</protein>
<dbReference type="AlphaFoldDB" id="A0A9X1F192"/>
<comment type="caution">
    <text evidence="1">The sequence shown here is derived from an EMBL/GenBank/DDBJ whole genome shotgun (WGS) entry which is preliminary data.</text>
</comment>
<accession>A0A9X1F192</accession>
<reference evidence="1" key="1">
    <citation type="submission" date="2021-04" db="EMBL/GenBank/DDBJ databases">
        <authorList>
            <person name="Pira H."/>
            <person name="Risdian C."/>
            <person name="Wink J."/>
        </authorList>
    </citation>
    <scope>NUCLEOTIDE SEQUENCE</scope>
    <source>
        <strain evidence="1">WH158</strain>
    </source>
</reference>
<keyword evidence="2" id="KW-1185">Reference proteome</keyword>
<sequence length="89" mass="10672">MTTKERFEKLVYDACVIYGNCGTGDTHIYDFLPKAGTLTADEFARLMLKAEKMPRWRYEKQYLENYDWCAARFRKTMKVDRIEVSEIWD</sequence>
<evidence type="ECO:0000313" key="2">
    <source>
        <dbReference type="Proteomes" id="UP001138681"/>
    </source>
</evidence>
<gene>
    <name evidence="1" type="ORF">KCG46_01130</name>
</gene>
<proteinExistence type="predicted"/>
<evidence type="ECO:0000313" key="1">
    <source>
        <dbReference type="EMBL" id="MBV7258171.1"/>
    </source>
</evidence>
<dbReference type="EMBL" id="JAGSPC010000001">
    <property type="protein sequence ID" value="MBV7258171.1"/>
    <property type="molecule type" value="Genomic_DNA"/>
</dbReference>
<name>A0A9X1F192_9SPHN</name>
<dbReference type="Proteomes" id="UP001138681">
    <property type="component" value="Unassembled WGS sequence"/>
</dbReference>
<dbReference type="RefSeq" id="WP_218403529.1">
    <property type="nucleotide sequence ID" value="NZ_JAGSPC010000001.1"/>
</dbReference>